<dbReference type="EMBL" id="AAXB02000001">
    <property type="protein sequence ID" value="EDM64330.1"/>
    <property type="molecule type" value="Genomic_DNA"/>
</dbReference>
<feature type="domain" description="SpaA-like prealbumin fold" evidence="6">
    <location>
        <begin position="1131"/>
        <end position="1223"/>
    </location>
</feature>
<dbReference type="SUPFAM" id="SSF49478">
    <property type="entry name" value="Cna protein B-type domain"/>
    <property type="match status" value="3"/>
</dbReference>
<keyword evidence="5" id="KW-1133">Transmembrane helix</keyword>
<feature type="domain" description="SpaA-like prealbumin fold" evidence="6">
    <location>
        <begin position="1813"/>
        <end position="1894"/>
    </location>
</feature>
<dbReference type="InterPro" id="IPR041033">
    <property type="entry name" value="SpaA_PFL_dom_1"/>
</dbReference>
<comment type="similarity">
    <text evidence="1">Belongs to the serine-aspartate repeat-containing protein (SDr) family.</text>
</comment>
<evidence type="ECO:0000256" key="4">
    <source>
        <dbReference type="SAM" id="MobiDB-lite"/>
    </source>
</evidence>
<dbReference type="Pfam" id="PF20610">
    <property type="entry name" value="TED_2"/>
    <property type="match status" value="1"/>
</dbReference>
<dbReference type="PANTHER" id="PTHR36108:SF13">
    <property type="entry name" value="COLOSSIN-B-RELATED"/>
    <property type="match status" value="1"/>
</dbReference>
<organism evidence="8 9">
    <name type="scientific">Dorea longicatena DSM 13814</name>
    <dbReference type="NCBI Taxonomy" id="411462"/>
    <lineage>
        <taxon>Bacteria</taxon>
        <taxon>Bacillati</taxon>
        <taxon>Bacillota</taxon>
        <taxon>Clostridia</taxon>
        <taxon>Lachnospirales</taxon>
        <taxon>Lachnospiraceae</taxon>
        <taxon>Dorea</taxon>
    </lineage>
</organism>
<feature type="domain" description="SpaA-like prealbumin fold" evidence="6">
    <location>
        <begin position="698"/>
        <end position="770"/>
    </location>
</feature>
<feature type="compositionally biased region" description="Acidic residues" evidence="4">
    <location>
        <begin position="184"/>
        <end position="203"/>
    </location>
</feature>
<feature type="compositionally biased region" description="Acidic residues" evidence="4">
    <location>
        <begin position="210"/>
        <end position="234"/>
    </location>
</feature>
<dbReference type="Pfam" id="PF17802">
    <property type="entry name" value="SpaA"/>
    <property type="match status" value="14"/>
</dbReference>
<accession>A6BD13</accession>
<feature type="domain" description="SpaA-like prealbumin fold" evidence="6">
    <location>
        <begin position="566"/>
        <end position="654"/>
    </location>
</feature>
<protein>
    <submittedName>
        <fullName evidence="8">LPXTG-motif cell wall anchor domain protein</fullName>
    </submittedName>
</protein>
<feature type="domain" description="SpaA-like prealbumin fold" evidence="6">
    <location>
        <begin position="1482"/>
        <end position="1568"/>
    </location>
</feature>
<reference evidence="8 9" key="1">
    <citation type="submission" date="2007-03" db="EMBL/GenBank/DDBJ databases">
        <authorList>
            <person name="Fulton L."/>
            <person name="Clifton S."/>
            <person name="Fulton B."/>
            <person name="Xu J."/>
            <person name="Minx P."/>
            <person name="Pepin K.H."/>
            <person name="Johnson M."/>
            <person name="Thiruvilangam P."/>
            <person name="Bhonagiri V."/>
            <person name="Nash W.E."/>
            <person name="Mardis E.R."/>
            <person name="Wilson R.K."/>
        </authorList>
    </citation>
    <scope>NUCLEOTIDE SEQUENCE [LARGE SCALE GENOMIC DNA]</scope>
    <source>
        <strain evidence="8 9">DSM 13814</strain>
    </source>
</reference>
<dbReference type="PANTHER" id="PTHR36108">
    <property type="entry name" value="COLOSSIN-B-RELATED"/>
    <property type="match status" value="1"/>
</dbReference>
<feature type="compositionally biased region" description="Polar residues" evidence="4">
    <location>
        <begin position="173"/>
        <end position="183"/>
    </location>
</feature>
<evidence type="ECO:0000256" key="2">
    <source>
        <dbReference type="ARBA" id="ARBA00022525"/>
    </source>
</evidence>
<feature type="domain" description="SpaA-like prealbumin fold" evidence="6">
    <location>
        <begin position="1990"/>
        <end position="2077"/>
    </location>
</feature>
<reference evidence="8 9" key="2">
    <citation type="submission" date="2007-04" db="EMBL/GenBank/DDBJ databases">
        <title>Draft genome sequence of Dorea longicatena (DSM 13814).</title>
        <authorList>
            <person name="Sudarsanam P."/>
            <person name="Ley R."/>
            <person name="Guruge J."/>
            <person name="Turnbaugh P.J."/>
            <person name="Mahowald M."/>
            <person name="Liep D."/>
            <person name="Gordon J."/>
        </authorList>
    </citation>
    <scope>NUCLEOTIDE SEQUENCE [LARGE SCALE GENOMIC DNA]</scope>
    <source>
        <strain evidence="8 9">DSM 13814</strain>
    </source>
</reference>
<feature type="domain" description="SpaA-like prealbumin fold" evidence="6">
    <location>
        <begin position="1375"/>
        <end position="1464"/>
    </location>
</feature>
<dbReference type="InterPro" id="IPR046751">
    <property type="entry name" value="TED_2"/>
</dbReference>
<dbReference type="HOGENOM" id="CLU_001476_0_0_9"/>
<feature type="domain" description="SpaA-like prealbumin fold" evidence="6">
    <location>
        <begin position="1606"/>
        <end position="1689"/>
    </location>
</feature>
<evidence type="ECO:0000259" key="6">
    <source>
        <dbReference type="Pfam" id="PF17802"/>
    </source>
</evidence>
<dbReference type="Proteomes" id="UP000004016">
    <property type="component" value="Unassembled WGS sequence"/>
</dbReference>
<gene>
    <name evidence="8" type="ORF">DORLON_00176</name>
</gene>
<feature type="transmembrane region" description="Helical" evidence="5">
    <location>
        <begin position="2112"/>
        <end position="2132"/>
    </location>
</feature>
<feature type="domain" description="SpaA-like prealbumin fold" evidence="6">
    <location>
        <begin position="785"/>
        <end position="878"/>
    </location>
</feature>
<evidence type="ECO:0000259" key="7">
    <source>
        <dbReference type="Pfam" id="PF20610"/>
    </source>
</evidence>
<dbReference type="Gene3D" id="2.60.40.10">
    <property type="entry name" value="Immunoglobulins"/>
    <property type="match status" value="14"/>
</dbReference>
<feature type="region of interest" description="Disordered" evidence="4">
    <location>
        <begin position="172"/>
        <end position="234"/>
    </location>
</feature>
<dbReference type="eggNOG" id="COG4932">
    <property type="taxonomic scope" value="Bacteria"/>
</dbReference>
<evidence type="ECO:0000256" key="3">
    <source>
        <dbReference type="ARBA" id="ARBA00022729"/>
    </source>
</evidence>
<dbReference type="InterPro" id="IPR013783">
    <property type="entry name" value="Ig-like_fold"/>
</dbReference>
<evidence type="ECO:0000313" key="9">
    <source>
        <dbReference type="Proteomes" id="UP000004016"/>
    </source>
</evidence>
<feature type="domain" description="SpaA-like prealbumin fold" evidence="6">
    <location>
        <begin position="1269"/>
        <end position="1354"/>
    </location>
</feature>
<evidence type="ECO:0000256" key="5">
    <source>
        <dbReference type="SAM" id="Phobius"/>
    </source>
</evidence>
<feature type="domain" description="SpaA-like prealbumin fold" evidence="6">
    <location>
        <begin position="1045"/>
        <end position="1113"/>
    </location>
</feature>
<sequence>MMRDNRIMRTDRPGGNIRLFLCKMKKKKKEVENMKSKYRFRRILSGVMAAVTILSTVISPLTVYASEEPKAAEPPAYESVKDQLDENEVVKATDLELEVGQDFDVSTDFTNLEIKDESKVKVTFQKAENDAGENFSTSHADTYHAVYYVEPVNQNQPVYQIGRNLIVKEPVTAAQSEPQTEQAVTEEDTGSDDEEAASQEETETVPVETEIVEPETAESETEEPEETEPEFQDGLSESEFDAALEESETENTTDEESGLTLSDVLEQAGEQDIDLMAMEDGETVSFTAVNTSTRATQDVGVTRGAAYYYADYGLGSYVTYKYTVKFGNVSATAYCVQPSKAGPGDGVYKITKLGDSKALAKVCYYGTKASGENGFFSEKHPDFSAGKQFIIVHLAASYANNSSDAFSGTNATGQALAMELYNYCMSQPEIPEVDMSFSNANVTAYISGNSQRTEEITFKASELQTITMKLPSGVKLHNVTTGKTSSAGASVEICGGTKFYLSAPLTQAVNVKGEWSVTMKGSIIKDYSAYKITTGSETQDLALVFGEGVTDEKYVDFKVSWVKQATLEIVKKDRKSNKAIAGAVYGVYSDKDGKNLITKMPATDANGASSVTITKTQDTVYLKEISVPNGYLLDTKAYDVKLVIGDTVKQTVTDAEQMASLTVYKLGEVLTGAKVTDDGVSFVYTEQKQKGAVYNVYAAEEIVSADGTIIYKKDALVKAGLTTGDDGSATLDKLYLGKYVVKEMQAPQNLVCTGESQEITLSYAGSNVEKVMGSVTFKNDRQKASVSVYKQDKETRKYLPGGTYGLYAGNDIKAADGTIVVKKDTLIEKAVTGTDGKAVYQADLPIANSYYMKELGAPAGYVRNGEDVYSFTFQYTTDKEATVSFNHTFQNERINAKIKLVKEDSETGKTAQGDATLEGAVYGLYAREDIVHPDGQTGVLYPAGTQIATLTTDTEGNAEVADLYLGKYYVKELTPPVGYLADTEEHDLECNDEGDLVQTVERTATSLEDVIKQPFQVIKAANNGKTDADLLKGVGFSAYLESSLKKNKDGSYDFASATPVVLTADGQTEMFTDERGYACSIPLAYGTYIVRETTTPHNFQPVDDFKVVISENNPDQPQVWRVLLDEEFEAKLKIVKKDDETKKSVLVPNTEFKVYNLDNKKYVEQVTTYPSTTVHKSYFTDENGYLILPQNLACGNYRIEEVTAPDGYTHSANTVEIKVDSDTAYQEDPVSGDLIIEVEFENHPAKGRLTIHKEGEVVKGFDKDFTYEEASLAGAVFEVYAAEDIYTADHQKDENGNRYLEYAKDTLVATVTTDETGSAVIENLPLGTYRVEEKKAPEGYTWNAKGEEVTFTYAGQDTPVVDEEVTFKNERQKVSITVEKQDAETGSVVAGAVFGLYNKKEIKSGNKVIVKADTLLQEITSDEKGQAHFTLDLPLGTYYVKEISAPDGFVSSDEVLEFDATYQGQDIPTIKLKSVKKNQPTTIEMTKSDLTTGVELNGASLSVLDKDGNVIDSWTSVKDEPHVIKYLTVGKTYILRESLAPLGYLKTTDVEFTVQDTAEVQKVEMKDDVPKALLIVNKKGEFLDKITLLDNVKGVVEHLFEYITGSLSDVTFEIYAAEDIKAADGVSPDYYSKDELVATVTTDANGIAEVSDLPVGKYYVKEVGTAYGYVLDDEPRYVDLSYRDQDTPVVVYDEDWQNNRQKVKVNVLKKEKDTDRVLKGGIFGLYTRNDILSASGKVLMEADTLIELKTTDADGKISFIADLPIDGTYYVKELYAPDGFVTTGEEQEFVFEYQGDKEAEVSYEFVFEDEPTTVELSKTDLTTGEELPGARLQLTDENGAVVEEWTSTKEPHIIKELVVGKSYTLTETKPTDGYATAESITFTVENTVEIQKQIMEDDVTKVEISKTDITGDTEIEGAKLTITDENGNIVETWTSGKEPHYIEKLPIGEYTLKEEQAPNGYVVAEEITFEVADTAEIQKVAMKDDTAKGRLIVEKTDKDTGAALKDAEFELRDADGKVVETLTTDENGHATSGLLAIGTYKDGKFDKAATYYLVETKAPEGYQLDGTKHEVTFTYVDDKTPVIEVIQKVTNEKLPEDTPSVSNPKTGDDTNLWIPALCLILSAGGLIGMSVASRRKKKKGGR</sequence>
<feature type="domain" description="SpaA-like prealbumin fold" evidence="6">
    <location>
        <begin position="1901"/>
        <end position="1985"/>
    </location>
</feature>
<proteinExistence type="inferred from homology"/>
<name>A6BD13_9FIRM</name>
<keyword evidence="5" id="KW-0812">Transmembrane</keyword>
<keyword evidence="5" id="KW-0472">Membrane</keyword>
<evidence type="ECO:0000256" key="1">
    <source>
        <dbReference type="ARBA" id="ARBA00007257"/>
    </source>
</evidence>
<comment type="caution">
    <text evidence="8">The sequence shown here is derived from an EMBL/GenBank/DDBJ whole genome shotgun (WGS) entry which is preliminary data.</text>
</comment>
<feature type="domain" description="SpaA-like prealbumin fold" evidence="6">
    <location>
        <begin position="900"/>
        <end position="997"/>
    </location>
</feature>
<feature type="domain" description="SpaA-like prealbumin fold" evidence="6">
    <location>
        <begin position="1704"/>
        <end position="1800"/>
    </location>
</feature>
<keyword evidence="3" id="KW-0732">Signal</keyword>
<evidence type="ECO:0000313" key="8">
    <source>
        <dbReference type="EMBL" id="EDM64330.1"/>
    </source>
</evidence>
<feature type="domain" description="Thioester" evidence="7">
    <location>
        <begin position="299"/>
        <end position="431"/>
    </location>
</feature>
<keyword evidence="2" id="KW-0964">Secreted</keyword>